<feature type="chain" id="PRO_5003952283" evidence="1">
    <location>
        <begin position="25"/>
        <end position="370"/>
    </location>
</feature>
<proteinExistence type="predicted"/>
<accession>L1LC36</accession>
<keyword evidence="1" id="KW-0732">Signal</keyword>
<dbReference type="EMBL" id="ACOU01000004">
    <property type="protein sequence ID" value="EKX72800.1"/>
    <property type="molecule type" value="Genomic_DNA"/>
</dbReference>
<reference evidence="2 3" key="1">
    <citation type="journal article" date="2012" name="BMC Genomics">
        <title>Comparative genomic analysis and phylogenetic position of Theileria equi.</title>
        <authorList>
            <person name="Kappmeyer L.S."/>
            <person name="Thiagarajan M."/>
            <person name="Herndon D.R."/>
            <person name="Ramsay J.D."/>
            <person name="Caler E."/>
            <person name="Djikeng A."/>
            <person name="Gillespie J.J."/>
            <person name="Lau A.O."/>
            <person name="Roalson E.H."/>
            <person name="Silva J.C."/>
            <person name="Silva M.G."/>
            <person name="Suarez C.E."/>
            <person name="Ueti M.W."/>
            <person name="Nene V.M."/>
            <person name="Mealey R.H."/>
            <person name="Knowles D.P."/>
            <person name="Brayton K.A."/>
        </authorList>
    </citation>
    <scope>NUCLEOTIDE SEQUENCE [LARGE SCALE GENOMIC DNA]</scope>
    <source>
        <strain evidence="2 3">WA</strain>
    </source>
</reference>
<gene>
    <name evidence="2" type="ORF">BEWA_013590</name>
</gene>
<evidence type="ECO:0000313" key="3">
    <source>
        <dbReference type="Proteomes" id="UP000031512"/>
    </source>
</evidence>
<name>L1LC36_THEEQ</name>
<dbReference type="RefSeq" id="XP_004832252.1">
    <property type="nucleotide sequence ID" value="XM_004832195.1"/>
</dbReference>
<dbReference type="GeneID" id="15804435"/>
<evidence type="ECO:0000256" key="1">
    <source>
        <dbReference type="SAM" id="SignalP"/>
    </source>
</evidence>
<sequence>MNVGGKMKVFSVLLTSCLLGLCHCKRSRVPTDRLVIEVLDDYVEDEIVTTYLVEGVDGHESSAWTGKRLVWDLANGTIYEVEYTLPLALRYSDEKVEDVALFSEASSEEVDTQLADYARQPDFSPPKDPRTVDLACLKDPRYKVLDVDIAGAPARVYIVDHREDVKRVKYNGQDVWIASRVVADEKGYKTPGKCGYCITFLKGTATAMILVNIYDMTVYREIFKYKEKAGYFGVGGPGWSRSITEYAREIAALKTCTGPPTGFTLDISSVKGNGKFRLTKSVVEGITIHYYSSKPGNLIEKVVDGSAGLWNADHDTVCYLCELYSDNGYRLLRIHTEQNYKIKLHYFEDEGSGWSTLKKYEFEERLERMQ</sequence>
<protein>
    <submittedName>
        <fullName evidence="2">Signal peptide containing protein</fullName>
    </submittedName>
</protein>
<dbReference type="AlphaFoldDB" id="L1LC36"/>
<dbReference type="Proteomes" id="UP000031512">
    <property type="component" value="Unassembled WGS sequence"/>
</dbReference>
<dbReference type="KEGG" id="beq:BEWA_013590"/>
<feature type="signal peptide" evidence="1">
    <location>
        <begin position="1"/>
        <end position="24"/>
    </location>
</feature>
<organism evidence="2 3">
    <name type="scientific">Theileria equi strain WA</name>
    <dbReference type="NCBI Taxonomy" id="1537102"/>
    <lineage>
        <taxon>Eukaryota</taxon>
        <taxon>Sar</taxon>
        <taxon>Alveolata</taxon>
        <taxon>Apicomplexa</taxon>
        <taxon>Aconoidasida</taxon>
        <taxon>Piroplasmida</taxon>
        <taxon>Theileriidae</taxon>
        <taxon>Theileria</taxon>
    </lineage>
</organism>
<dbReference type="VEuPathDB" id="PiroplasmaDB:BEWA_013590"/>
<keyword evidence="3" id="KW-1185">Reference proteome</keyword>
<evidence type="ECO:0000313" key="2">
    <source>
        <dbReference type="EMBL" id="EKX72800.1"/>
    </source>
</evidence>
<comment type="caution">
    <text evidence="2">The sequence shown here is derived from an EMBL/GenBank/DDBJ whole genome shotgun (WGS) entry which is preliminary data.</text>
</comment>